<comment type="function">
    <text evidence="3">Required for rescue of stalled ribosomes mediated by trans-translation. Binds to transfer-messenger RNA (tmRNA), required for stable association of tmRNA with ribosomes. tmRNA and SmpB together mimic tRNA shape, replacing the anticodon stem-loop with SmpB. tmRNA is encoded by the ssrA gene; the 2 termini fold to resemble tRNA(Ala) and it encodes a 'tag peptide', a short internal open reading frame. During trans-translation Ala-aminoacylated tmRNA acts like a tRNA, entering the A-site of stalled ribosomes, displacing the stalled mRNA. The ribosome then switches to translate the ORF on the tmRNA; the nascent peptide is terminated with the 'tag peptide' encoded by the tmRNA and targeted for degradation. The ribosome is freed to recommence translation, which seems to be the essential function of trans-translation.</text>
</comment>
<dbReference type="CDD" id="cd09294">
    <property type="entry name" value="SmpB"/>
    <property type="match status" value="1"/>
</dbReference>
<evidence type="ECO:0000256" key="2">
    <source>
        <dbReference type="ARBA" id="ARBA00022884"/>
    </source>
</evidence>
<evidence type="ECO:0000256" key="1">
    <source>
        <dbReference type="ARBA" id="ARBA00022490"/>
    </source>
</evidence>
<evidence type="ECO:0000313" key="5">
    <source>
        <dbReference type="Proteomes" id="UP000231450"/>
    </source>
</evidence>
<dbReference type="GO" id="GO:0003723">
    <property type="term" value="F:RNA binding"/>
    <property type="evidence" value="ECO:0007669"/>
    <property type="project" value="UniProtKB-UniRule"/>
</dbReference>
<evidence type="ECO:0000313" key="4">
    <source>
        <dbReference type="EMBL" id="PJE57877.1"/>
    </source>
</evidence>
<dbReference type="SUPFAM" id="SSF74982">
    <property type="entry name" value="Small protein B (SmpB)"/>
    <property type="match status" value="1"/>
</dbReference>
<dbReference type="GO" id="GO:0070929">
    <property type="term" value="P:trans-translation"/>
    <property type="evidence" value="ECO:0007669"/>
    <property type="project" value="UniProtKB-UniRule"/>
</dbReference>
<organism evidence="4 5">
    <name type="scientific">Candidatus Portnoybacteria bacterium CG10_big_fil_rev_8_21_14_0_10_36_7</name>
    <dbReference type="NCBI Taxonomy" id="1974812"/>
    <lineage>
        <taxon>Bacteria</taxon>
        <taxon>Candidatus Portnoyibacteriota</taxon>
    </lineage>
</organism>
<dbReference type="InterPro" id="IPR023620">
    <property type="entry name" value="SmpB"/>
</dbReference>
<gene>
    <name evidence="3" type="primary">smpB</name>
    <name evidence="4" type="ORF">COU81_03730</name>
</gene>
<comment type="subcellular location">
    <subcellularLocation>
        <location evidence="3">Cytoplasm</location>
    </subcellularLocation>
    <text evidence="3">The tmRNA-SmpB complex associates with stalled 70S ribosomes.</text>
</comment>
<dbReference type="EMBL" id="PFDW01000074">
    <property type="protein sequence ID" value="PJE57877.1"/>
    <property type="molecule type" value="Genomic_DNA"/>
</dbReference>
<dbReference type="HAMAP" id="MF_00023">
    <property type="entry name" value="SmpB"/>
    <property type="match status" value="1"/>
</dbReference>
<accession>A0A2M8KD87</accession>
<dbReference type="Gene3D" id="2.40.280.10">
    <property type="match status" value="1"/>
</dbReference>
<dbReference type="PANTHER" id="PTHR30308:SF2">
    <property type="entry name" value="SSRA-BINDING PROTEIN"/>
    <property type="match status" value="1"/>
</dbReference>
<dbReference type="GO" id="GO:0070930">
    <property type="term" value="P:trans-translation-dependent protein tagging"/>
    <property type="evidence" value="ECO:0007669"/>
    <property type="project" value="TreeGrafter"/>
</dbReference>
<sequence>MPEYAYNKLAIFDYKILKKIEAGLVLSGQEVKSVKTGQMSLKGAYVIIQRNEAWLLNAHISPYKNAGPLPGYDPEQTRKLLLKRQEIDYLLGKFKEERLTLIPIRVYSTRGLIKLEIGLARSKKKFDKRQVLARKDAQRNIARALRIKE</sequence>
<evidence type="ECO:0000256" key="3">
    <source>
        <dbReference type="HAMAP-Rule" id="MF_00023"/>
    </source>
</evidence>
<dbReference type="Proteomes" id="UP000231450">
    <property type="component" value="Unassembled WGS sequence"/>
</dbReference>
<dbReference type="InterPro" id="IPR020081">
    <property type="entry name" value="SsrA-bd_prot_CS"/>
</dbReference>
<dbReference type="Pfam" id="PF01668">
    <property type="entry name" value="SmpB"/>
    <property type="match status" value="1"/>
</dbReference>
<dbReference type="GO" id="GO:0005829">
    <property type="term" value="C:cytosol"/>
    <property type="evidence" value="ECO:0007669"/>
    <property type="project" value="TreeGrafter"/>
</dbReference>
<dbReference type="NCBIfam" id="TIGR00086">
    <property type="entry name" value="smpB"/>
    <property type="match status" value="1"/>
</dbReference>
<comment type="similarity">
    <text evidence="3">Belongs to the SmpB family.</text>
</comment>
<dbReference type="NCBIfam" id="NF003843">
    <property type="entry name" value="PRK05422.1"/>
    <property type="match status" value="1"/>
</dbReference>
<proteinExistence type="inferred from homology"/>
<protein>
    <recommendedName>
        <fullName evidence="3">SsrA-binding protein</fullName>
    </recommendedName>
    <alternativeName>
        <fullName evidence="3">Small protein B</fullName>
    </alternativeName>
</protein>
<dbReference type="PANTHER" id="PTHR30308">
    <property type="entry name" value="TMRNA-BINDING COMPONENT OF TRANS-TRANSLATION TAGGING COMPLEX"/>
    <property type="match status" value="1"/>
</dbReference>
<dbReference type="AlphaFoldDB" id="A0A2M8KD87"/>
<dbReference type="InterPro" id="IPR000037">
    <property type="entry name" value="SsrA-bd_prot"/>
</dbReference>
<keyword evidence="2 3" id="KW-0694">RNA-binding</keyword>
<comment type="caution">
    <text evidence="4">The sequence shown here is derived from an EMBL/GenBank/DDBJ whole genome shotgun (WGS) entry which is preliminary data.</text>
</comment>
<dbReference type="PROSITE" id="PS01317">
    <property type="entry name" value="SSRP"/>
    <property type="match status" value="1"/>
</dbReference>
<keyword evidence="1 3" id="KW-0963">Cytoplasm</keyword>
<reference evidence="5" key="1">
    <citation type="submission" date="2017-09" db="EMBL/GenBank/DDBJ databases">
        <title>Depth-based differentiation of microbial function through sediment-hosted aquifers and enrichment of novel symbionts in the deep terrestrial subsurface.</title>
        <authorList>
            <person name="Probst A.J."/>
            <person name="Ladd B."/>
            <person name="Jarett J.K."/>
            <person name="Geller-Mcgrath D.E."/>
            <person name="Sieber C.M.K."/>
            <person name="Emerson J.B."/>
            <person name="Anantharaman K."/>
            <person name="Thomas B.C."/>
            <person name="Malmstrom R."/>
            <person name="Stieglmeier M."/>
            <person name="Klingl A."/>
            <person name="Woyke T."/>
            <person name="Ryan C.M."/>
            <person name="Banfield J.F."/>
        </authorList>
    </citation>
    <scope>NUCLEOTIDE SEQUENCE [LARGE SCALE GENOMIC DNA]</scope>
</reference>
<name>A0A2M8KD87_9BACT</name>